<evidence type="ECO:0000313" key="18">
    <source>
        <dbReference type="Proteomes" id="UP001314635"/>
    </source>
</evidence>
<evidence type="ECO:0000256" key="9">
    <source>
        <dbReference type="ARBA" id="ARBA00023077"/>
    </source>
</evidence>
<keyword evidence="2 12" id="KW-0813">Transport</keyword>
<dbReference type="Proteomes" id="UP001314635">
    <property type="component" value="Unassembled WGS sequence"/>
</dbReference>
<comment type="similarity">
    <text evidence="12 13">Belongs to the TonB-dependent receptor family.</text>
</comment>
<dbReference type="InterPro" id="IPR037066">
    <property type="entry name" value="Plug_dom_sf"/>
</dbReference>
<evidence type="ECO:0000256" key="11">
    <source>
        <dbReference type="ARBA" id="ARBA00023237"/>
    </source>
</evidence>
<accession>A0ABS5GAH1</accession>
<evidence type="ECO:0000256" key="6">
    <source>
        <dbReference type="ARBA" id="ARBA00022729"/>
    </source>
</evidence>
<proteinExistence type="inferred from homology"/>
<name>A0ABS5GAH1_9BRAD</name>
<evidence type="ECO:0000256" key="7">
    <source>
        <dbReference type="ARBA" id="ARBA00023004"/>
    </source>
</evidence>
<keyword evidence="8" id="KW-0406">Ion transport</keyword>
<evidence type="ECO:0000313" key="17">
    <source>
        <dbReference type="EMBL" id="MBR1138131.1"/>
    </source>
</evidence>
<keyword evidence="11 12" id="KW-0998">Cell outer membrane</keyword>
<feature type="domain" description="TonB-dependent receptor-like beta-barrel" evidence="15">
    <location>
        <begin position="349"/>
        <end position="780"/>
    </location>
</feature>
<feature type="region of interest" description="Disordered" evidence="14">
    <location>
        <begin position="44"/>
        <end position="137"/>
    </location>
</feature>
<dbReference type="Pfam" id="PF07715">
    <property type="entry name" value="Plug"/>
    <property type="match status" value="1"/>
</dbReference>
<keyword evidence="10 12" id="KW-0472">Membrane</keyword>
<comment type="subcellular location">
    <subcellularLocation>
        <location evidence="1 12">Cell outer membrane</location>
        <topology evidence="1 12">Multi-pass membrane protein</topology>
    </subcellularLocation>
</comment>
<evidence type="ECO:0000256" key="3">
    <source>
        <dbReference type="ARBA" id="ARBA00022452"/>
    </source>
</evidence>
<feature type="compositionally biased region" description="Low complexity" evidence="14">
    <location>
        <begin position="90"/>
        <end position="101"/>
    </location>
</feature>
<dbReference type="PANTHER" id="PTHR32552">
    <property type="entry name" value="FERRICHROME IRON RECEPTOR-RELATED"/>
    <property type="match status" value="1"/>
</dbReference>
<keyword evidence="4" id="KW-0410">Iron transport</keyword>
<evidence type="ECO:0000256" key="10">
    <source>
        <dbReference type="ARBA" id="ARBA00023136"/>
    </source>
</evidence>
<keyword evidence="6" id="KW-0732">Signal</keyword>
<organism evidence="17 18">
    <name type="scientific">Bradyrhizobium denitrificans</name>
    <dbReference type="NCBI Taxonomy" id="2734912"/>
    <lineage>
        <taxon>Bacteria</taxon>
        <taxon>Pseudomonadati</taxon>
        <taxon>Pseudomonadota</taxon>
        <taxon>Alphaproteobacteria</taxon>
        <taxon>Hyphomicrobiales</taxon>
        <taxon>Nitrobacteraceae</taxon>
        <taxon>Bradyrhizobium</taxon>
    </lineage>
</organism>
<evidence type="ECO:0000259" key="15">
    <source>
        <dbReference type="Pfam" id="PF00593"/>
    </source>
</evidence>
<dbReference type="Gene3D" id="2.170.130.10">
    <property type="entry name" value="TonB-dependent receptor, plug domain"/>
    <property type="match status" value="1"/>
</dbReference>
<evidence type="ECO:0000259" key="16">
    <source>
        <dbReference type="Pfam" id="PF07715"/>
    </source>
</evidence>
<keyword evidence="3 12" id="KW-1134">Transmembrane beta strand</keyword>
<evidence type="ECO:0000256" key="8">
    <source>
        <dbReference type="ARBA" id="ARBA00023065"/>
    </source>
</evidence>
<dbReference type="EMBL" id="JAFCLK010000019">
    <property type="protein sequence ID" value="MBR1138131.1"/>
    <property type="molecule type" value="Genomic_DNA"/>
</dbReference>
<dbReference type="Pfam" id="PF00593">
    <property type="entry name" value="TonB_dep_Rec_b-barrel"/>
    <property type="match status" value="1"/>
</dbReference>
<gene>
    <name evidence="17" type="ORF">JQ619_20360</name>
</gene>
<keyword evidence="9 13" id="KW-0798">TonB box</keyword>
<dbReference type="InterPro" id="IPR012910">
    <property type="entry name" value="Plug_dom"/>
</dbReference>
<dbReference type="PANTHER" id="PTHR32552:SF68">
    <property type="entry name" value="FERRICHROME OUTER MEMBRANE TRANSPORTER_PHAGE RECEPTOR"/>
    <property type="match status" value="1"/>
</dbReference>
<evidence type="ECO:0000256" key="5">
    <source>
        <dbReference type="ARBA" id="ARBA00022692"/>
    </source>
</evidence>
<keyword evidence="7" id="KW-0408">Iron</keyword>
<dbReference type="Gene3D" id="2.40.170.20">
    <property type="entry name" value="TonB-dependent receptor, beta-barrel domain"/>
    <property type="match status" value="1"/>
</dbReference>
<evidence type="ECO:0000256" key="14">
    <source>
        <dbReference type="SAM" id="MobiDB-lite"/>
    </source>
</evidence>
<keyword evidence="18" id="KW-1185">Reference proteome</keyword>
<protein>
    <submittedName>
        <fullName evidence="17">TonB-dependent receptor</fullName>
    </submittedName>
</protein>
<dbReference type="InterPro" id="IPR039426">
    <property type="entry name" value="TonB-dep_rcpt-like"/>
</dbReference>
<evidence type="ECO:0000256" key="4">
    <source>
        <dbReference type="ARBA" id="ARBA00022496"/>
    </source>
</evidence>
<dbReference type="RefSeq" id="WP_211400655.1">
    <property type="nucleotide sequence ID" value="NZ_JAFCLK010000019.1"/>
</dbReference>
<evidence type="ECO:0000256" key="13">
    <source>
        <dbReference type="RuleBase" id="RU003357"/>
    </source>
</evidence>
<evidence type="ECO:0000256" key="1">
    <source>
        <dbReference type="ARBA" id="ARBA00004571"/>
    </source>
</evidence>
<keyword evidence="5 12" id="KW-0812">Transmembrane</keyword>
<sequence length="813" mass="88288">MGQSFTGRLLGVVVRDLRCSVSALSLSVALGSCLLLTVDAAAQTSSPPASATRTPSELPQVDVTAPKPRSSAAARSSETQKRQSTRSNTRRPVAAPAAAVADRQGQGDQRGVATPPNSSGVAASASRLGLTPRETPASVEVVGADTIREQGYHTTVDTVKGATGVTAGDAPNDVAYAMRGFQGNQINVTYNGINIGPTGFTALTMETFNLDRVEFLKGPSSLVSGQGAVGGAINFVTKAPHTGPITQEAFFGFDNRGSIRSGYGSGGSTKIDGLDYRFDISKSREVGFIDDTDTKNLHVSGQLNYRLTDTFKVFAATEFKDYQAKLYEGTPLVTSAYSGAFATSGIVSGNKISDYNLSALNNVTIDSRTLSTNYNVLDGHKTIKESWVRGGFEWAATNDVTVRSQFYNYNASRDWYNNEVIAFNANTNQVDRERFYVHHNQNMVGNNTDVTWNSNILGMDNRLVTGFEVYHLDFARPGAASIAPPDQVSLVDPVRGYYGTLQTQRQTAIIDSFAINLEDRLKITNNFALIGGLRYNPFTLDRTSVDKFGATKSGFPYSASWDPVTGRIGYTWEAVPGLTFYSQYATASDLSVGSLFLLSPTQKLTLTSARSYETGVKNLLWDGRAEWTLSLFDIERSNVYSAQAGQRLNLAGKMKSQGVELSGAVRPTPESKVWANVAYVNARYADYDFTGGTYSGNTPPNIPSLVVNGGASYRFINPGWLPVELGFSVRHVGDRFTTDANVVTMRAYTTADVFAFVDIPKSPVFPTVDNTRVTFRVRNVTDKKYAVWSDPNYPDQIFLGAPRTYEIETSFKF</sequence>
<evidence type="ECO:0000256" key="2">
    <source>
        <dbReference type="ARBA" id="ARBA00022448"/>
    </source>
</evidence>
<reference evidence="18" key="1">
    <citation type="journal article" date="2021" name="ISME J.">
        <title>Evolutionary origin and ecological implication of a unique nif island in free-living Bradyrhizobium lineages.</title>
        <authorList>
            <person name="Tao J."/>
        </authorList>
    </citation>
    <scope>NUCLEOTIDE SEQUENCE [LARGE SCALE GENOMIC DNA]</scope>
    <source>
        <strain evidence="18">SZCCT0094</strain>
    </source>
</reference>
<comment type="caution">
    <text evidence="17">The sequence shown here is derived from an EMBL/GenBank/DDBJ whole genome shotgun (WGS) entry which is preliminary data.</text>
</comment>
<feature type="domain" description="TonB-dependent receptor plug" evidence="16">
    <location>
        <begin position="132"/>
        <end position="232"/>
    </location>
</feature>
<dbReference type="CDD" id="cd01347">
    <property type="entry name" value="ligand_gated_channel"/>
    <property type="match status" value="1"/>
</dbReference>
<dbReference type="SUPFAM" id="SSF56935">
    <property type="entry name" value="Porins"/>
    <property type="match status" value="1"/>
</dbReference>
<dbReference type="PROSITE" id="PS52016">
    <property type="entry name" value="TONB_DEPENDENT_REC_3"/>
    <property type="match status" value="1"/>
</dbReference>
<dbReference type="InterPro" id="IPR000531">
    <property type="entry name" value="Beta-barrel_TonB"/>
</dbReference>
<feature type="compositionally biased region" description="Low complexity" evidence="14">
    <location>
        <begin position="44"/>
        <end position="56"/>
    </location>
</feature>
<keyword evidence="17" id="KW-0675">Receptor</keyword>
<evidence type="ECO:0000256" key="12">
    <source>
        <dbReference type="PROSITE-ProRule" id="PRU01360"/>
    </source>
</evidence>
<feature type="compositionally biased region" description="Low complexity" evidence="14">
    <location>
        <begin position="65"/>
        <end position="77"/>
    </location>
</feature>
<dbReference type="InterPro" id="IPR036942">
    <property type="entry name" value="Beta-barrel_TonB_sf"/>
</dbReference>